<proteinExistence type="inferred from homology"/>
<evidence type="ECO:0000256" key="4">
    <source>
        <dbReference type="ARBA" id="ARBA00022692"/>
    </source>
</evidence>
<evidence type="ECO:0000256" key="6">
    <source>
        <dbReference type="ARBA" id="ARBA00023136"/>
    </source>
</evidence>
<accession>A0A4Q6ICQ2</accession>
<evidence type="ECO:0000259" key="8">
    <source>
        <dbReference type="Pfam" id="PF04039"/>
    </source>
</evidence>
<reference evidence="9 10" key="1">
    <citation type="submission" date="2018-06" db="EMBL/GenBank/DDBJ databases">
        <title>Complete Genome Sequence of Ehrlichia minasensis Isolated From Cattle.</title>
        <authorList>
            <person name="Aguiar D.M."/>
            <person name="Araujo J.P.A.Jr."/>
            <person name="Nakazato L."/>
            <person name="Bard E."/>
            <person name="Cabezas-Cruz A."/>
        </authorList>
    </citation>
    <scope>NUCLEOTIDE SEQUENCE [LARGE SCALE GENOMIC DNA]</scope>
    <source>
        <strain evidence="9 10">B11</strain>
    </source>
</reference>
<feature type="transmembrane region" description="Helical" evidence="7">
    <location>
        <begin position="7"/>
        <end position="24"/>
    </location>
</feature>
<dbReference type="STRING" id="1242993.ehr_00639"/>
<keyword evidence="4 7" id="KW-0812">Transmembrane</keyword>
<keyword evidence="3" id="KW-1003">Cell membrane</keyword>
<dbReference type="InterPro" id="IPR050622">
    <property type="entry name" value="CPA3_antiporter_subunitB"/>
</dbReference>
<dbReference type="AlphaFoldDB" id="A0A4Q6ICQ2"/>
<feature type="transmembrane region" description="Helical" evidence="7">
    <location>
        <begin position="109"/>
        <end position="134"/>
    </location>
</feature>
<feature type="domain" description="Na+/H+ antiporter MnhB subunit-related protein" evidence="8">
    <location>
        <begin position="6"/>
        <end position="127"/>
    </location>
</feature>
<evidence type="ECO:0000256" key="7">
    <source>
        <dbReference type="SAM" id="Phobius"/>
    </source>
</evidence>
<evidence type="ECO:0000313" key="10">
    <source>
        <dbReference type="Proteomes" id="UP000293377"/>
    </source>
</evidence>
<feature type="transmembrane region" description="Helical" evidence="7">
    <location>
        <begin position="36"/>
        <end position="54"/>
    </location>
</feature>
<comment type="caution">
    <text evidence="9">The sequence shown here is derived from an EMBL/GenBank/DDBJ whole genome shotgun (WGS) entry which is preliminary data.</text>
</comment>
<dbReference type="PANTHER" id="PTHR33932:SF4">
    <property type="entry name" value="NA(+)_H(+) ANTIPORTER SUBUNIT B"/>
    <property type="match status" value="1"/>
</dbReference>
<dbReference type="RefSeq" id="WP_045171286.1">
    <property type="nucleotide sequence ID" value="NZ_QOHL01000001.1"/>
</dbReference>
<dbReference type="OrthoDB" id="2085045at2"/>
<dbReference type="EMBL" id="QOHL01000001">
    <property type="protein sequence ID" value="RZB13138.1"/>
    <property type="molecule type" value="Genomic_DNA"/>
</dbReference>
<keyword evidence="5 7" id="KW-1133">Transmembrane helix</keyword>
<comment type="similarity">
    <text evidence="2">Belongs to the CPA3 antiporters (TC 2.A.63) subunit B family.</text>
</comment>
<evidence type="ECO:0000313" key="9">
    <source>
        <dbReference type="EMBL" id="RZB13138.1"/>
    </source>
</evidence>
<evidence type="ECO:0000256" key="2">
    <source>
        <dbReference type="ARBA" id="ARBA00009425"/>
    </source>
</evidence>
<dbReference type="NCBIfam" id="NF009162">
    <property type="entry name" value="PRK12508.1"/>
    <property type="match status" value="1"/>
</dbReference>
<comment type="subcellular location">
    <subcellularLocation>
        <location evidence="1">Cell membrane</location>
        <topology evidence="1">Multi-pass membrane protein</topology>
    </subcellularLocation>
</comment>
<keyword evidence="6 7" id="KW-0472">Membrane</keyword>
<evidence type="ECO:0000256" key="3">
    <source>
        <dbReference type="ARBA" id="ARBA00022475"/>
    </source>
</evidence>
<evidence type="ECO:0000256" key="5">
    <source>
        <dbReference type="ARBA" id="ARBA00022989"/>
    </source>
</evidence>
<dbReference type="GO" id="GO:0005886">
    <property type="term" value="C:plasma membrane"/>
    <property type="evidence" value="ECO:0007669"/>
    <property type="project" value="UniProtKB-SubCell"/>
</dbReference>
<sequence length="139" mass="14926">MFKNPVLRTIYILMVPIIILYGLYVQFHGDYSPGGGFQAGVIVASAMILHGILFGVDVTSKAISPYIVKLICGVGILIYGGTGIVSMLLGGEFLSYSVLMSDPVLGQKLGIFIVELGVGMTVCSSMLIIFFNFVSSYKE</sequence>
<dbReference type="Proteomes" id="UP000293377">
    <property type="component" value="Unassembled WGS sequence"/>
</dbReference>
<dbReference type="Pfam" id="PF04039">
    <property type="entry name" value="MnhB"/>
    <property type="match status" value="1"/>
</dbReference>
<evidence type="ECO:0000256" key="1">
    <source>
        <dbReference type="ARBA" id="ARBA00004651"/>
    </source>
</evidence>
<protein>
    <submittedName>
        <fullName evidence="9">Na(+)/H(+) antiporter subunit B</fullName>
    </submittedName>
</protein>
<keyword evidence="10" id="KW-1185">Reference proteome</keyword>
<dbReference type="PANTHER" id="PTHR33932">
    <property type="entry name" value="NA(+)/H(+) ANTIPORTER SUBUNIT B"/>
    <property type="match status" value="1"/>
</dbReference>
<dbReference type="InterPro" id="IPR007182">
    <property type="entry name" value="MnhB"/>
</dbReference>
<gene>
    <name evidence="9" type="ORF">DRF75_00295</name>
</gene>
<name>A0A4Q6ICQ2_9RICK</name>
<organism evidence="9 10">
    <name type="scientific">Ehrlichia minasensis</name>
    <dbReference type="NCBI Taxonomy" id="1242993"/>
    <lineage>
        <taxon>Bacteria</taxon>
        <taxon>Pseudomonadati</taxon>
        <taxon>Pseudomonadota</taxon>
        <taxon>Alphaproteobacteria</taxon>
        <taxon>Rickettsiales</taxon>
        <taxon>Anaplasmataceae</taxon>
        <taxon>Ehrlichia</taxon>
    </lineage>
</organism>
<feature type="transmembrane region" description="Helical" evidence="7">
    <location>
        <begin position="66"/>
        <end position="89"/>
    </location>
</feature>